<sequence>MENVIETKVRTEGKGDSKEKALNIALGNIQKKVMKDYKGNMIIRIEPIDVDVVEAKEFSYIERFLFFFFPRKRSKYSVVLDVKINLFLLNIEEINFNKVEQKNNIKSHAMGSLFPK</sequence>
<dbReference type="EMBL" id="JAMKBI010000008">
    <property type="protein sequence ID" value="MCZ8534047.1"/>
    <property type="molecule type" value="Genomic_DNA"/>
</dbReference>
<dbReference type="NCBIfam" id="TIGR03578">
    <property type="entry name" value="EF_0831"/>
    <property type="match status" value="1"/>
</dbReference>
<dbReference type="AlphaFoldDB" id="A0A9X3RBD2"/>
<evidence type="ECO:0000313" key="2">
    <source>
        <dbReference type="Proteomes" id="UP001152172"/>
    </source>
</evidence>
<dbReference type="Proteomes" id="UP001152172">
    <property type="component" value="Unassembled WGS sequence"/>
</dbReference>
<proteinExistence type="predicted"/>
<comment type="caution">
    <text evidence="1">The sequence shown here is derived from an EMBL/GenBank/DDBJ whole genome shotgun (WGS) entry which is preliminary data.</text>
</comment>
<protein>
    <submittedName>
        <fullName evidence="1">DUF4312 family protein</fullName>
    </submittedName>
</protein>
<keyword evidence="2" id="KW-1185">Reference proteome</keyword>
<organism evidence="1 2">
    <name type="scientific">Psychrobacillus psychrodurans</name>
    <dbReference type="NCBI Taxonomy" id="126157"/>
    <lineage>
        <taxon>Bacteria</taxon>
        <taxon>Bacillati</taxon>
        <taxon>Bacillota</taxon>
        <taxon>Bacilli</taxon>
        <taxon>Bacillales</taxon>
        <taxon>Bacillaceae</taxon>
        <taxon>Psychrobacillus</taxon>
    </lineage>
</organism>
<dbReference type="Pfam" id="PF14189">
    <property type="entry name" value="DUF4312"/>
    <property type="match status" value="1"/>
</dbReference>
<dbReference type="RefSeq" id="WP_269922291.1">
    <property type="nucleotide sequence ID" value="NZ_JAMKBI010000008.1"/>
</dbReference>
<evidence type="ECO:0000313" key="1">
    <source>
        <dbReference type="EMBL" id="MCZ8534047.1"/>
    </source>
</evidence>
<gene>
    <name evidence="1" type="ORF">M9R61_12065</name>
</gene>
<reference evidence="1" key="1">
    <citation type="submission" date="2022-05" db="EMBL/GenBank/DDBJ databases">
        <authorList>
            <person name="Colautti A."/>
            <person name="Iacumin L."/>
        </authorList>
    </citation>
    <scope>NUCLEOTIDE SEQUENCE</scope>
    <source>
        <strain evidence="1">DSM 30747</strain>
    </source>
</reference>
<dbReference type="InterPro" id="IPR020037">
    <property type="entry name" value="DUF4312"/>
</dbReference>
<name>A0A9X3RBD2_9BACI</name>
<accession>A0A9X3RBD2</accession>